<organism evidence="2 3">
    <name type="scientific">Marixanthomonas ophiurae</name>
    <dbReference type="NCBI Taxonomy" id="387659"/>
    <lineage>
        <taxon>Bacteria</taxon>
        <taxon>Pseudomonadati</taxon>
        <taxon>Bacteroidota</taxon>
        <taxon>Flavobacteriia</taxon>
        <taxon>Flavobacteriales</taxon>
        <taxon>Flavobacteriaceae</taxon>
        <taxon>Marixanthomonas</taxon>
    </lineage>
</organism>
<feature type="transmembrane region" description="Helical" evidence="1">
    <location>
        <begin position="67"/>
        <end position="87"/>
    </location>
</feature>
<sequence length="193" mass="22778">MASFPKLIINTLFLLLILICTAFTIFLIVNWNFISNPALVPGYVESQATFAYGRDDLAKFRNWAFNYPMAILPYLIYIQSILLVHLIIKKNLLLNKLQWVALFVFLLFMIFSDYIFDNLSEIFNSNYYRQTGYDINDILGVLFNIAFLFVLISSLILIFIPRFKNYRKLFTLNIITIVVFVIFIFSFIEFFFD</sequence>
<dbReference type="AlphaFoldDB" id="A0A3E1QBR1"/>
<keyword evidence="1" id="KW-0472">Membrane</keyword>
<feature type="transmembrane region" description="Helical" evidence="1">
    <location>
        <begin position="138"/>
        <end position="160"/>
    </location>
</feature>
<dbReference type="Proteomes" id="UP000261082">
    <property type="component" value="Unassembled WGS sequence"/>
</dbReference>
<protein>
    <submittedName>
        <fullName evidence="2">Uncharacterized protein</fullName>
    </submittedName>
</protein>
<feature type="transmembrane region" description="Helical" evidence="1">
    <location>
        <begin position="172"/>
        <end position="192"/>
    </location>
</feature>
<reference evidence="2 3" key="1">
    <citation type="journal article" date="2007" name="Int. J. Syst. Evol. Microbiol.">
        <title>Marixanthomonas ophiurae gen. nov., sp. nov., a marine bacterium of the family Flavobacteriaceae isolated from a deep-sea brittle star.</title>
        <authorList>
            <person name="Romanenko L.A."/>
            <person name="Uchino M."/>
            <person name="Frolova G.M."/>
            <person name="Mikhailov V.V."/>
        </authorList>
    </citation>
    <scope>NUCLEOTIDE SEQUENCE [LARGE SCALE GENOMIC DNA]</scope>
    <source>
        <strain evidence="2 3">KMM 3046</strain>
    </source>
</reference>
<gene>
    <name evidence="2" type="ORF">DZ858_05810</name>
</gene>
<proteinExistence type="predicted"/>
<evidence type="ECO:0000313" key="2">
    <source>
        <dbReference type="EMBL" id="RFN59575.1"/>
    </source>
</evidence>
<feature type="transmembrane region" description="Helical" evidence="1">
    <location>
        <begin position="99"/>
        <end position="116"/>
    </location>
</feature>
<comment type="caution">
    <text evidence="2">The sequence shown here is derived from an EMBL/GenBank/DDBJ whole genome shotgun (WGS) entry which is preliminary data.</text>
</comment>
<accession>A0A3E1QBR1</accession>
<keyword evidence="1" id="KW-0812">Transmembrane</keyword>
<dbReference type="EMBL" id="QVID01000001">
    <property type="protein sequence ID" value="RFN59575.1"/>
    <property type="molecule type" value="Genomic_DNA"/>
</dbReference>
<evidence type="ECO:0000313" key="3">
    <source>
        <dbReference type="Proteomes" id="UP000261082"/>
    </source>
</evidence>
<feature type="transmembrane region" description="Helical" evidence="1">
    <location>
        <begin position="12"/>
        <end position="34"/>
    </location>
</feature>
<keyword evidence="3" id="KW-1185">Reference proteome</keyword>
<name>A0A3E1QBR1_9FLAO</name>
<dbReference type="RefSeq" id="WP_117158637.1">
    <property type="nucleotide sequence ID" value="NZ_QVID01000001.1"/>
</dbReference>
<evidence type="ECO:0000256" key="1">
    <source>
        <dbReference type="SAM" id="Phobius"/>
    </source>
</evidence>
<keyword evidence="1" id="KW-1133">Transmembrane helix</keyword>